<protein>
    <submittedName>
        <fullName evidence="2">Guanylate cyclase 32e</fullName>
    </submittedName>
</protein>
<name>A0AAV4AKL2_9GAST</name>
<feature type="region of interest" description="Disordered" evidence="1">
    <location>
        <begin position="59"/>
        <end position="86"/>
    </location>
</feature>
<accession>A0AAV4AKL2</accession>
<evidence type="ECO:0000256" key="1">
    <source>
        <dbReference type="SAM" id="MobiDB-lite"/>
    </source>
</evidence>
<gene>
    <name evidence="2" type="ORF">PoB_003477400</name>
</gene>
<feature type="compositionally biased region" description="Polar residues" evidence="1">
    <location>
        <begin position="9"/>
        <end position="19"/>
    </location>
</feature>
<reference evidence="2 3" key="1">
    <citation type="journal article" date="2021" name="Elife">
        <title>Chloroplast acquisition without the gene transfer in kleptoplastic sea slugs, Plakobranchus ocellatus.</title>
        <authorList>
            <person name="Maeda T."/>
            <person name="Takahashi S."/>
            <person name="Yoshida T."/>
            <person name="Shimamura S."/>
            <person name="Takaki Y."/>
            <person name="Nagai Y."/>
            <person name="Toyoda A."/>
            <person name="Suzuki Y."/>
            <person name="Arimoto A."/>
            <person name="Ishii H."/>
            <person name="Satoh N."/>
            <person name="Nishiyama T."/>
            <person name="Hasebe M."/>
            <person name="Maruyama T."/>
            <person name="Minagawa J."/>
            <person name="Obokata J."/>
            <person name="Shigenobu S."/>
        </authorList>
    </citation>
    <scope>NUCLEOTIDE SEQUENCE [LARGE SCALE GENOMIC DNA]</scope>
</reference>
<feature type="compositionally biased region" description="Basic and acidic residues" evidence="1">
    <location>
        <begin position="66"/>
        <end position="86"/>
    </location>
</feature>
<feature type="compositionally biased region" description="Basic and acidic residues" evidence="1">
    <location>
        <begin position="124"/>
        <end position="136"/>
    </location>
</feature>
<dbReference type="EMBL" id="BLXT01003952">
    <property type="protein sequence ID" value="GFO08269.1"/>
    <property type="molecule type" value="Genomic_DNA"/>
</dbReference>
<evidence type="ECO:0000313" key="2">
    <source>
        <dbReference type="EMBL" id="GFO08269.1"/>
    </source>
</evidence>
<proteinExistence type="predicted"/>
<comment type="caution">
    <text evidence="2">The sequence shown here is derived from an EMBL/GenBank/DDBJ whole genome shotgun (WGS) entry which is preliminary data.</text>
</comment>
<feature type="compositionally biased region" description="Basic and acidic residues" evidence="1">
    <location>
        <begin position="169"/>
        <end position="181"/>
    </location>
</feature>
<organism evidence="2 3">
    <name type="scientific">Plakobranchus ocellatus</name>
    <dbReference type="NCBI Taxonomy" id="259542"/>
    <lineage>
        <taxon>Eukaryota</taxon>
        <taxon>Metazoa</taxon>
        <taxon>Spiralia</taxon>
        <taxon>Lophotrochozoa</taxon>
        <taxon>Mollusca</taxon>
        <taxon>Gastropoda</taxon>
        <taxon>Heterobranchia</taxon>
        <taxon>Euthyneura</taxon>
        <taxon>Panpulmonata</taxon>
        <taxon>Sacoglossa</taxon>
        <taxon>Placobranchoidea</taxon>
        <taxon>Plakobranchidae</taxon>
        <taxon>Plakobranchus</taxon>
    </lineage>
</organism>
<feature type="region of interest" description="Disordered" evidence="1">
    <location>
        <begin position="103"/>
        <end position="214"/>
    </location>
</feature>
<feature type="compositionally biased region" description="Basic and acidic residues" evidence="1">
    <location>
        <begin position="198"/>
        <end position="214"/>
    </location>
</feature>
<keyword evidence="3" id="KW-1185">Reference proteome</keyword>
<sequence length="227" mass="24915">MMTYWLLTRTGNDAETPSNIEAATASETSREEPGELQQYINNSSGKFSMFGLSGVQPSLATQLGHNSDKLERSRDNSGESADVKHGLDCSSRRAALALNIELDEEGNENEANPSSQCDDDDDDKKEAENDCNKDEKVDETEVDDLPILKKLKNLAKKAKDEADGNSGEGDDRLDNEMKESGDNGDEEDGDNDVFGSETGKKTDACEKKRNDSLASEKVEFKNSEFEN</sequence>
<dbReference type="AlphaFoldDB" id="A0AAV4AKL2"/>
<evidence type="ECO:0000313" key="3">
    <source>
        <dbReference type="Proteomes" id="UP000735302"/>
    </source>
</evidence>
<dbReference type="Proteomes" id="UP000735302">
    <property type="component" value="Unassembled WGS sequence"/>
</dbReference>
<feature type="compositionally biased region" description="Acidic residues" evidence="1">
    <location>
        <begin position="182"/>
        <end position="191"/>
    </location>
</feature>
<feature type="region of interest" description="Disordered" evidence="1">
    <location>
        <begin position="7"/>
        <end position="34"/>
    </location>
</feature>